<feature type="coiled-coil region" evidence="1">
    <location>
        <begin position="64"/>
        <end position="91"/>
    </location>
</feature>
<keyword evidence="2" id="KW-0472">Membrane</keyword>
<accession>A0A1F7WL01</accession>
<dbReference type="EMBL" id="MGFJ01000007">
    <property type="protein sequence ID" value="OGM03069.1"/>
    <property type="molecule type" value="Genomic_DNA"/>
</dbReference>
<proteinExistence type="predicted"/>
<feature type="transmembrane region" description="Helical" evidence="2">
    <location>
        <begin position="31"/>
        <end position="50"/>
    </location>
</feature>
<keyword evidence="2" id="KW-0812">Transmembrane</keyword>
<evidence type="ECO:0000313" key="3">
    <source>
        <dbReference type="EMBL" id="OGM03069.1"/>
    </source>
</evidence>
<evidence type="ECO:0000256" key="2">
    <source>
        <dbReference type="SAM" id="Phobius"/>
    </source>
</evidence>
<keyword evidence="2" id="KW-1133">Transmembrane helix</keyword>
<protein>
    <submittedName>
        <fullName evidence="3">Uncharacterized protein</fullName>
    </submittedName>
</protein>
<organism evidence="3 4">
    <name type="scientific">Candidatus Woesebacteria bacterium GWA1_41_8</name>
    <dbReference type="NCBI Taxonomy" id="1802471"/>
    <lineage>
        <taxon>Bacteria</taxon>
        <taxon>Candidatus Woeseibacteriota</taxon>
    </lineage>
</organism>
<gene>
    <name evidence="3" type="ORF">A2115_02335</name>
</gene>
<name>A0A1F7WL01_9BACT</name>
<dbReference type="STRING" id="1802471.A2115_02335"/>
<dbReference type="AlphaFoldDB" id="A0A1F7WL01"/>
<evidence type="ECO:0000313" key="4">
    <source>
        <dbReference type="Proteomes" id="UP000176198"/>
    </source>
</evidence>
<reference evidence="3 4" key="1">
    <citation type="journal article" date="2016" name="Nat. Commun.">
        <title>Thousands of microbial genomes shed light on interconnected biogeochemical processes in an aquifer system.</title>
        <authorList>
            <person name="Anantharaman K."/>
            <person name="Brown C.T."/>
            <person name="Hug L.A."/>
            <person name="Sharon I."/>
            <person name="Castelle C.J."/>
            <person name="Probst A.J."/>
            <person name="Thomas B.C."/>
            <person name="Singh A."/>
            <person name="Wilkins M.J."/>
            <person name="Karaoz U."/>
            <person name="Brodie E.L."/>
            <person name="Williams K.H."/>
            <person name="Hubbard S.S."/>
            <person name="Banfield J.F."/>
        </authorList>
    </citation>
    <scope>NUCLEOTIDE SEQUENCE [LARGE SCALE GENOMIC DNA]</scope>
</reference>
<keyword evidence="1" id="KW-0175">Coiled coil</keyword>
<dbReference type="Proteomes" id="UP000176198">
    <property type="component" value="Unassembled WGS sequence"/>
</dbReference>
<evidence type="ECO:0000256" key="1">
    <source>
        <dbReference type="SAM" id="Coils"/>
    </source>
</evidence>
<sequence length="238" mass="26851">MRPNWRKNYLRYKSYFLNVVANYEKRGEIKAYLELVLSLLTISIFSVFALRPTLLTIGSLIKQIQAKEEVMTQLDQKIDQLNQSHAIYNNNKDNILLLGEAIPANAQPEVLARQMEALTAKYQIADVNMTMEQVILKGQDTQSNTVARGKEVLPEGAKGYSFVLSLEAPIENYSLLADFMKDFQNLRSPIKFSNISLSSNFTSPENSTESGRITIAGQQKILVLDMIIKGEAPYLPKN</sequence>
<comment type="caution">
    <text evidence="3">The sequence shown here is derived from an EMBL/GenBank/DDBJ whole genome shotgun (WGS) entry which is preliminary data.</text>
</comment>